<proteinExistence type="predicted"/>
<accession>A0ABW1KKU9</accession>
<comment type="caution">
    <text evidence="1">The sequence shown here is derived from an EMBL/GenBank/DDBJ whole genome shotgun (WGS) entry which is preliminary data.</text>
</comment>
<dbReference type="RefSeq" id="WP_377429760.1">
    <property type="nucleotide sequence ID" value="NZ_JBHSPR010000044.1"/>
</dbReference>
<evidence type="ECO:0008006" key="3">
    <source>
        <dbReference type="Google" id="ProtNLM"/>
    </source>
</evidence>
<dbReference type="EMBL" id="JBHSPR010000044">
    <property type="protein sequence ID" value="MFC6021508.1"/>
    <property type="molecule type" value="Genomic_DNA"/>
</dbReference>
<protein>
    <recommendedName>
        <fullName evidence="3">Phage tail protein</fullName>
    </recommendedName>
</protein>
<evidence type="ECO:0000313" key="2">
    <source>
        <dbReference type="Proteomes" id="UP001596203"/>
    </source>
</evidence>
<organism evidence="1 2">
    <name type="scientific">Plantactinospora solaniradicis</name>
    <dbReference type="NCBI Taxonomy" id="1723736"/>
    <lineage>
        <taxon>Bacteria</taxon>
        <taxon>Bacillati</taxon>
        <taxon>Actinomycetota</taxon>
        <taxon>Actinomycetes</taxon>
        <taxon>Micromonosporales</taxon>
        <taxon>Micromonosporaceae</taxon>
        <taxon>Plantactinospora</taxon>
    </lineage>
</organism>
<evidence type="ECO:0000313" key="1">
    <source>
        <dbReference type="EMBL" id="MFC6021508.1"/>
    </source>
</evidence>
<name>A0ABW1KKU9_9ACTN</name>
<keyword evidence="2" id="KW-1185">Reference proteome</keyword>
<gene>
    <name evidence="1" type="ORF">ACFP2T_35735</name>
</gene>
<reference evidence="2" key="1">
    <citation type="journal article" date="2019" name="Int. J. Syst. Evol. Microbiol.">
        <title>The Global Catalogue of Microorganisms (GCM) 10K type strain sequencing project: providing services to taxonomists for standard genome sequencing and annotation.</title>
        <authorList>
            <consortium name="The Broad Institute Genomics Platform"/>
            <consortium name="The Broad Institute Genome Sequencing Center for Infectious Disease"/>
            <person name="Wu L."/>
            <person name="Ma J."/>
        </authorList>
    </citation>
    <scope>NUCLEOTIDE SEQUENCE [LARGE SCALE GENOMIC DNA]</scope>
    <source>
        <strain evidence="2">ZS-35-S2</strain>
    </source>
</reference>
<sequence length="143" mass="16129">MAEWILHGDPAGAAVDILTNYTPELTPYALTNIAKDLVGWSKPQRWITVTREGGLNKWPKISKPRLDFYIYAESDNACQDISNIAEASLFRAAKIYRGCGVRIHRVVEEVGAIDAYDRLSESNRYFFTLRLTTTPDPETIPLP</sequence>
<dbReference type="Proteomes" id="UP001596203">
    <property type="component" value="Unassembled WGS sequence"/>
</dbReference>